<dbReference type="GO" id="GO:0046872">
    <property type="term" value="F:metal ion binding"/>
    <property type="evidence" value="ECO:0007669"/>
    <property type="project" value="UniProtKB-KW"/>
</dbReference>
<dbReference type="AlphaFoldDB" id="A0A0G4K8K3"/>
<evidence type="ECO:0000313" key="14">
    <source>
        <dbReference type="Proteomes" id="UP000043763"/>
    </source>
</evidence>
<organism evidence="13 14">
    <name type="scientific">Brachyspira suanatina</name>
    <dbReference type="NCBI Taxonomy" id="381802"/>
    <lineage>
        <taxon>Bacteria</taxon>
        <taxon>Pseudomonadati</taxon>
        <taxon>Spirochaetota</taxon>
        <taxon>Spirochaetia</taxon>
        <taxon>Brachyspirales</taxon>
        <taxon>Brachyspiraceae</taxon>
        <taxon>Brachyspira</taxon>
    </lineage>
</organism>
<dbReference type="Pfam" id="PF00633">
    <property type="entry name" value="HHH"/>
    <property type="match status" value="1"/>
</dbReference>
<dbReference type="FunFam" id="1.10.340.30:FF:000001">
    <property type="entry name" value="Endonuclease III"/>
    <property type="match status" value="1"/>
</dbReference>
<proteinExistence type="inferred from homology"/>
<keyword evidence="5 11" id="KW-0378">Hydrolase</keyword>
<evidence type="ECO:0000259" key="12">
    <source>
        <dbReference type="SMART" id="SM00478"/>
    </source>
</evidence>
<dbReference type="InterPro" id="IPR003265">
    <property type="entry name" value="HhH-GPD_domain"/>
</dbReference>
<keyword evidence="10 11" id="KW-0326">Glycosidase</keyword>
<dbReference type="InterPro" id="IPR011257">
    <property type="entry name" value="DNA_glycosylase"/>
</dbReference>
<comment type="catalytic activity">
    <reaction evidence="11">
        <text>2'-deoxyribonucleotide-(2'-deoxyribose 5'-phosphate)-2'-deoxyribonucleotide-DNA = a 3'-end 2'-deoxyribonucleotide-(2,3-dehydro-2,3-deoxyribose 5'-phosphate)-DNA + a 5'-end 5'-phospho-2'-deoxyribonucleoside-DNA + H(+)</text>
        <dbReference type="Rhea" id="RHEA:66592"/>
        <dbReference type="Rhea" id="RHEA-COMP:13180"/>
        <dbReference type="Rhea" id="RHEA-COMP:16897"/>
        <dbReference type="Rhea" id="RHEA-COMP:17067"/>
        <dbReference type="ChEBI" id="CHEBI:15378"/>
        <dbReference type="ChEBI" id="CHEBI:136412"/>
        <dbReference type="ChEBI" id="CHEBI:157695"/>
        <dbReference type="ChEBI" id="CHEBI:167181"/>
        <dbReference type="EC" id="4.2.99.18"/>
    </reaction>
</comment>
<comment type="function">
    <text evidence="11">DNA repair enzyme that has both DNA N-glycosylase activity and AP-lyase activity. The DNA N-glycosylase activity releases various damaged pyrimidines from DNA by cleaving the N-glycosidic bond, leaving an AP (apurinic/apyrimidinic) site. The AP-lyase activity cleaves the phosphodiester bond 3' to the AP site by a beta-elimination, leaving a 3'-terminal unsaturated sugar and a product with a terminal 5'-phosphate.</text>
</comment>
<dbReference type="RefSeq" id="WP_048595194.1">
    <property type="nucleotide sequence ID" value="NZ_CVLB01000002.1"/>
</dbReference>
<name>A0A0G4K8K3_9SPIR</name>
<comment type="similarity">
    <text evidence="1 11">Belongs to the Nth/MutY family.</text>
</comment>
<evidence type="ECO:0000313" key="13">
    <source>
        <dbReference type="EMBL" id="CRF34387.1"/>
    </source>
</evidence>
<evidence type="ECO:0000256" key="4">
    <source>
        <dbReference type="ARBA" id="ARBA00022763"/>
    </source>
</evidence>
<dbReference type="HAMAP" id="MF_00942">
    <property type="entry name" value="Nth"/>
    <property type="match status" value="1"/>
</dbReference>
<evidence type="ECO:0000256" key="6">
    <source>
        <dbReference type="ARBA" id="ARBA00023004"/>
    </source>
</evidence>
<keyword evidence="2 11" id="KW-0004">4Fe-4S</keyword>
<dbReference type="GO" id="GO:0003677">
    <property type="term" value="F:DNA binding"/>
    <property type="evidence" value="ECO:0007669"/>
    <property type="project" value="UniProtKB-UniRule"/>
</dbReference>
<evidence type="ECO:0000256" key="3">
    <source>
        <dbReference type="ARBA" id="ARBA00022723"/>
    </source>
</evidence>
<feature type="binding site" evidence="11">
    <location>
        <position position="204"/>
    </location>
    <ligand>
        <name>[4Fe-4S] cluster</name>
        <dbReference type="ChEBI" id="CHEBI:49883"/>
    </ligand>
</feature>
<evidence type="ECO:0000256" key="9">
    <source>
        <dbReference type="ARBA" id="ARBA00023239"/>
    </source>
</evidence>
<dbReference type="SMART" id="SM00478">
    <property type="entry name" value="ENDO3c"/>
    <property type="match status" value="1"/>
</dbReference>
<dbReference type="PIRSF" id="PIRSF001435">
    <property type="entry name" value="Nth"/>
    <property type="match status" value="1"/>
</dbReference>
<dbReference type="GO" id="GO:0000703">
    <property type="term" value="F:oxidized pyrimidine nucleobase lesion DNA N-glycosylase activity"/>
    <property type="evidence" value="ECO:0007669"/>
    <property type="project" value="TreeGrafter"/>
</dbReference>
<evidence type="ECO:0000256" key="10">
    <source>
        <dbReference type="ARBA" id="ARBA00023295"/>
    </source>
</evidence>
<reference evidence="14" key="1">
    <citation type="submission" date="2015-04" db="EMBL/GenBank/DDBJ databases">
        <authorList>
            <person name="Mushtaq Mamoona"/>
        </authorList>
    </citation>
    <scope>NUCLEOTIDE SEQUENCE [LARGE SCALE GENOMIC DNA]</scope>
    <source>
        <strain evidence="14">AN4859/03</strain>
    </source>
</reference>
<evidence type="ECO:0000256" key="1">
    <source>
        <dbReference type="ARBA" id="ARBA00008343"/>
    </source>
</evidence>
<keyword evidence="3 11" id="KW-0479">Metal-binding</keyword>
<dbReference type="EC" id="4.2.99.18" evidence="11"/>
<keyword evidence="13" id="KW-0255">Endonuclease</keyword>
<evidence type="ECO:0000256" key="5">
    <source>
        <dbReference type="ARBA" id="ARBA00022801"/>
    </source>
</evidence>
<evidence type="ECO:0000256" key="2">
    <source>
        <dbReference type="ARBA" id="ARBA00022485"/>
    </source>
</evidence>
<dbReference type="EMBL" id="CVLB01000002">
    <property type="protein sequence ID" value="CRF34387.1"/>
    <property type="molecule type" value="Genomic_DNA"/>
</dbReference>
<gene>
    <name evidence="11 13" type="primary">nth</name>
    <name evidence="13" type="ORF">BRSU_1985</name>
</gene>
<dbReference type="GO" id="GO:0051539">
    <property type="term" value="F:4 iron, 4 sulfur cluster binding"/>
    <property type="evidence" value="ECO:0007669"/>
    <property type="project" value="UniProtKB-UniRule"/>
</dbReference>
<keyword evidence="14" id="KW-1185">Reference proteome</keyword>
<dbReference type="PROSITE" id="PS00764">
    <property type="entry name" value="ENDONUCLEASE_III_1"/>
    <property type="match status" value="1"/>
</dbReference>
<feature type="domain" description="HhH-GPD" evidence="12">
    <location>
        <begin position="45"/>
        <end position="192"/>
    </location>
</feature>
<dbReference type="CDD" id="cd00056">
    <property type="entry name" value="ENDO3c"/>
    <property type="match status" value="1"/>
</dbReference>
<keyword evidence="8 11" id="KW-0234">DNA repair</keyword>
<dbReference type="Gene3D" id="1.10.340.30">
    <property type="entry name" value="Hypothetical protein, domain 2"/>
    <property type="match status" value="1"/>
</dbReference>
<keyword evidence="7 11" id="KW-0411">Iron-sulfur</keyword>
<sequence>MNDNDIHPIMKELTKVTKEMPMPVVTEIKIITNRDAYKILISTMLSLRTKDPTTRDASMRLFEKAGNPKDMLKLSEEEIAKLIYPVGFYKVKAKNILEVSQMIIDDFKGQVPDEIDELLKLKGVGRKVANLVVTEAFDKDGICVDTHVHRISNRFGYVHTKTPEETEFALRDKLPKEYWRVYNDTLVVYGQNLCKPISPLCSKCTVSQYCDYFKNEYKEHKEKSNEKKSAKKK</sequence>
<dbReference type="GO" id="GO:0006289">
    <property type="term" value="P:nucleotide-excision repair"/>
    <property type="evidence" value="ECO:0007669"/>
    <property type="project" value="TreeGrafter"/>
</dbReference>
<feature type="binding site" evidence="11">
    <location>
        <position position="194"/>
    </location>
    <ligand>
        <name>[4Fe-4S] cluster</name>
        <dbReference type="ChEBI" id="CHEBI:49883"/>
    </ligand>
</feature>
<keyword evidence="13" id="KW-0540">Nuclease</keyword>
<dbReference type="InterPro" id="IPR000445">
    <property type="entry name" value="HhH_motif"/>
</dbReference>
<dbReference type="PANTHER" id="PTHR43286">
    <property type="entry name" value="ENDONUCLEASE III-LIKE PROTEIN 1"/>
    <property type="match status" value="1"/>
</dbReference>
<dbReference type="SUPFAM" id="SSF48150">
    <property type="entry name" value="DNA-glycosylase"/>
    <property type="match status" value="1"/>
</dbReference>
<keyword evidence="11" id="KW-0238">DNA-binding</keyword>
<protein>
    <recommendedName>
        <fullName evidence="11">Endonuclease III</fullName>
        <ecNumber evidence="11">4.2.99.18</ecNumber>
    </recommendedName>
    <alternativeName>
        <fullName evidence="11">DNA-(apurinic or apyrimidinic site) lyase</fullName>
    </alternativeName>
</protein>
<accession>A0A0G4K8K3</accession>
<dbReference type="Gene3D" id="1.10.1670.10">
    <property type="entry name" value="Helix-hairpin-Helix base-excision DNA repair enzymes (C-terminal)"/>
    <property type="match status" value="1"/>
</dbReference>
<keyword evidence="9 11" id="KW-0456">Lyase</keyword>
<feature type="binding site" evidence="11">
    <location>
        <position position="201"/>
    </location>
    <ligand>
        <name>[4Fe-4S] cluster</name>
        <dbReference type="ChEBI" id="CHEBI:49883"/>
    </ligand>
</feature>
<dbReference type="Pfam" id="PF00730">
    <property type="entry name" value="HhH-GPD"/>
    <property type="match status" value="1"/>
</dbReference>
<evidence type="ECO:0000256" key="8">
    <source>
        <dbReference type="ARBA" id="ARBA00023204"/>
    </source>
</evidence>
<dbReference type="InterPro" id="IPR023170">
    <property type="entry name" value="HhH_base_excis_C"/>
</dbReference>
<dbReference type="OrthoDB" id="9800977at2"/>
<dbReference type="PANTHER" id="PTHR43286:SF1">
    <property type="entry name" value="ENDONUCLEASE III-LIKE PROTEIN 1"/>
    <property type="match status" value="1"/>
</dbReference>
<dbReference type="GO" id="GO:0006285">
    <property type="term" value="P:base-excision repair, AP site formation"/>
    <property type="evidence" value="ECO:0007669"/>
    <property type="project" value="TreeGrafter"/>
</dbReference>
<dbReference type="InterPro" id="IPR005759">
    <property type="entry name" value="Nth"/>
</dbReference>
<dbReference type="Proteomes" id="UP000043763">
    <property type="component" value="Unassembled WGS sequence"/>
</dbReference>
<evidence type="ECO:0000256" key="7">
    <source>
        <dbReference type="ARBA" id="ARBA00023014"/>
    </source>
</evidence>
<keyword evidence="6 11" id="KW-0408">Iron</keyword>
<comment type="cofactor">
    <cofactor evidence="11">
        <name>[4Fe-4S] cluster</name>
        <dbReference type="ChEBI" id="CHEBI:49883"/>
    </cofactor>
    <text evidence="11">Binds 1 [4Fe-4S] cluster.</text>
</comment>
<evidence type="ECO:0000256" key="11">
    <source>
        <dbReference type="HAMAP-Rule" id="MF_00942"/>
    </source>
</evidence>
<keyword evidence="4 11" id="KW-0227">DNA damage</keyword>
<feature type="binding site" evidence="11">
    <location>
        <position position="210"/>
    </location>
    <ligand>
        <name>[4Fe-4S] cluster</name>
        <dbReference type="ChEBI" id="CHEBI:49883"/>
    </ligand>
</feature>
<dbReference type="InterPro" id="IPR004035">
    <property type="entry name" value="Endouclease-III_FeS-bd_BS"/>
</dbReference>
<dbReference type="GO" id="GO:0140078">
    <property type="term" value="F:class I DNA-(apurinic or apyrimidinic site) endonuclease activity"/>
    <property type="evidence" value="ECO:0007669"/>
    <property type="project" value="UniProtKB-EC"/>
</dbReference>